<evidence type="ECO:0000313" key="2">
    <source>
        <dbReference type="EMBL" id="MBK0383894.1"/>
    </source>
</evidence>
<name>A0ABS1BLY0_9SPHI</name>
<dbReference type="InterPro" id="IPR008979">
    <property type="entry name" value="Galactose-bd-like_sf"/>
</dbReference>
<evidence type="ECO:0000313" key="3">
    <source>
        <dbReference type="Proteomes" id="UP000660024"/>
    </source>
</evidence>
<protein>
    <submittedName>
        <fullName evidence="2">T9SS type A sorting domain-containing protein</fullName>
    </submittedName>
</protein>
<dbReference type="Proteomes" id="UP000660024">
    <property type="component" value="Unassembled WGS sequence"/>
</dbReference>
<dbReference type="NCBIfam" id="TIGR04183">
    <property type="entry name" value="Por_Secre_tail"/>
    <property type="match status" value="1"/>
</dbReference>
<evidence type="ECO:0000256" key="1">
    <source>
        <dbReference type="SAM" id="SignalP"/>
    </source>
</evidence>
<dbReference type="InterPro" id="IPR013783">
    <property type="entry name" value="Ig-like_fold"/>
</dbReference>
<feature type="signal peptide" evidence="1">
    <location>
        <begin position="1"/>
        <end position="23"/>
    </location>
</feature>
<dbReference type="InterPro" id="IPR026444">
    <property type="entry name" value="Secre_tail"/>
</dbReference>
<dbReference type="EMBL" id="JAEHFY010000019">
    <property type="protein sequence ID" value="MBK0383894.1"/>
    <property type="molecule type" value="Genomic_DNA"/>
</dbReference>
<dbReference type="Gene3D" id="2.60.120.260">
    <property type="entry name" value="Galactose-binding domain-like"/>
    <property type="match status" value="1"/>
</dbReference>
<accession>A0ABS1BLY0</accession>
<organism evidence="2 3">
    <name type="scientific">Pedobacter segetis</name>
    <dbReference type="NCBI Taxonomy" id="2793069"/>
    <lineage>
        <taxon>Bacteria</taxon>
        <taxon>Pseudomonadati</taxon>
        <taxon>Bacteroidota</taxon>
        <taxon>Sphingobacteriia</taxon>
        <taxon>Sphingobacteriales</taxon>
        <taxon>Sphingobacteriaceae</taxon>
        <taxon>Pedobacter</taxon>
    </lineage>
</organism>
<sequence length="370" mass="39588">MKKSLLITLSVVSFFAMGFTASAQNLALNGDFEAALVGTTGTKIPNWLVDYGPDFVAVTNSNAITSQTIRINSKNVRYLTSDVINVTSGHTYKLTFTARVQDVAGDSGTGNPTGSITGIIMDGTVNGNLAGFTPLVVNSNTNTTLTGNYTAPLSGDGSSSVRLRFTRAANATGYVGFVDDVSFEDLGVLPISLISFTGNATNNGITLNWETASENNNKSFSLFNSSNGKDFTQIGKVNGSGNSIGRKTYSFIDKNPFNGVNYYKLTQTDLDGKTTSFETIGVNFDLKSTSGLSVYAEQTRLQAKINWAKNEPATVSVRDLSGRTVLVQKLNLQNGLNSFELKNADLMAASIYILTLRGSLNTVSTKFYIN</sequence>
<dbReference type="RefSeq" id="WP_200587119.1">
    <property type="nucleotide sequence ID" value="NZ_JAEHFY010000019.1"/>
</dbReference>
<proteinExistence type="predicted"/>
<feature type="chain" id="PRO_5045794305" evidence="1">
    <location>
        <begin position="24"/>
        <end position="370"/>
    </location>
</feature>
<dbReference type="Gene3D" id="2.60.40.10">
    <property type="entry name" value="Immunoglobulins"/>
    <property type="match status" value="1"/>
</dbReference>
<dbReference type="SUPFAM" id="SSF49785">
    <property type="entry name" value="Galactose-binding domain-like"/>
    <property type="match status" value="1"/>
</dbReference>
<comment type="caution">
    <text evidence="2">The sequence shown here is derived from an EMBL/GenBank/DDBJ whole genome shotgun (WGS) entry which is preliminary data.</text>
</comment>
<keyword evidence="1" id="KW-0732">Signal</keyword>
<reference evidence="2 3" key="1">
    <citation type="submission" date="2020-12" db="EMBL/GenBank/DDBJ databases">
        <title>Bacterial novel species Pedobacter sp. SD-b isolated from soil.</title>
        <authorList>
            <person name="Jung H.-Y."/>
        </authorList>
    </citation>
    <scope>NUCLEOTIDE SEQUENCE [LARGE SCALE GENOMIC DNA]</scope>
    <source>
        <strain evidence="2 3">SD-b</strain>
    </source>
</reference>
<keyword evidence="3" id="KW-1185">Reference proteome</keyword>
<gene>
    <name evidence="2" type="ORF">I5M32_13075</name>
</gene>